<dbReference type="AlphaFoldDB" id="A0A1Y2IM57"/>
<evidence type="ECO:0000313" key="1">
    <source>
        <dbReference type="EMBL" id="OSD01032.1"/>
    </source>
</evidence>
<gene>
    <name evidence="1" type="ORF">PYCCODRAFT_1436816</name>
</gene>
<protein>
    <submittedName>
        <fullName evidence="1">Uncharacterized protein</fullName>
    </submittedName>
</protein>
<reference evidence="1 2" key="1">
    <citation type="journal article" date="2015" name="Biotechnol. Biofuels">
        <title>Enhanced degradation of softwood versus hardwood by the white-rot fungus Pycnoporus coccineus.</title>
        <authorList>
            <person name="Couturier M."/>
            <person name="Navarro D."/>
            <person name="Chevret D."/>
            <person name="Henrissat B."/>
            <person name="Piumi F."/>
            <person name="Ruiz-Duenas F.J."/>
            <person name="Martinez A.T."/>
            <person name="Grigoriev I.V."/>
            <person name="Riley R."/>
            <person name="Lipzen A."/>
            <person name="Berrin J.G."/>
            <person name="Master E.R."/>
            <person name="Rosso M.N."/>
        </authorList>
    </citation>
    <scope>NUCLEOTIDE SEQUENCE [LARGE SCALE GENOMIC DNA]</scope>
    <source>
        <strain evidence="1 2">BRFM310</strain>
    </source>
</reference>
<accession>A0A1Y2IM57</accession>
<keyword evidence="2" id="KW-1185">Reference proteome</keyword>
<proteinExistence type="predicted"/>
<name>A0A1Y2IM57_TRAC3</name>
<sequence length="168" mass="18369">MRSCGKLLGLLQTAAKQVSSQYPSCRPAQASGESSVPVKGPTFMARRSESQSSSCSSNCRSPQAKQRTLYTRSRFRSSTYCKGSPAAKLAIPNSSEFCIRPKEFTSNSTSLRSETCRRGVSPALRRDGHGITNEFLCICEAVGGEACQEQDGFRARTNSRPWERTRAA</sequence>
<organism evidence="1 2">
    <name type="scientific">Trametes coccinea (strain BRFM310)</name>
    <name type="common">Pycnoporus coccineus</name>
    <dbReference type="NCBI Taxonomy" id="1353009"/>
    <lineage>
        <taxon>Eukaryota</taxon>
        <taxon>Fungi</taxon>
        <taxon>Dikarya</taxon>
        <taxon>Basidiomycota</taxon>
        <taxon>Agaricomycotina</taxon>
        <taxon>Agaricomycetes</taxon>
        <taxon>Polyporales</taxon>
        <taxon>Polyporaceae</taxon>
        <taxon>Trametes</taxon>
    </lineage>
</organism>
<dbReference type="Proteomes" id="UP000193067">
    <property type="component" value="Unassembled WGS sequence"/>
</dbReference>
<evidence type="ECO:0000313" key="2">
    <source>
        <dbReference type="Proteomes" id="UP000193067"/>
    </source>
</evidence>
<dbReference type="EMBL" id="KZ084114">
    <property type="protein sequence ID" value="OSD01032.1"/>
    <property type="molecule type" value="Genomic_DNA"/>
</dbReference>